<feature type="signal peptide" evidence="10">
    <location>
        <begin position="1"/>
        <end position="23"/>
    </location>
</feature>
<dbReference type="InterPro" id="IPR029034">
    <property type="entry name" value="Cystine-knot_cytokine"/>
</dbReference>
<dbReference type="OMA" id="NGHMGAS"/>
<dbReference type="Gene3D" id="2.10.90.10">
    <property type="entry name" value="Cystine-knot cytokines"/>
    <property type="match status" value="1"/>
</dbReference>
<evidence type="ECO:0000256" key="4">
    <source>
        <dbReference type="ARBA" id="ARBA00022687"/>
    </source>
</evidence>
<evidence type="ECO:0000256" key="1">
    <source>
        <dbReference type="ARBA" id="ARBA00004613"/>
    </source>
</evidence>
<keyword evidence="3" id="KW-0964">Secreted</keyword>
<comment type="caution">
    <text evidence="8">Lacks conserved residue(s) required for the propagation of feature annotation.</text>
</comment>
<dbReference type="GO" id="GO:0036122">
    <property type="term" value="F:BMP binding"/>
    <property type="evidence" value="ECO:0007669"/>
    <property type="project" value="TreeGrafter"/>
</dbReference>
<comment type="similarity">
    <text evidence="2">Belongs to the sclerostin family.</text>
</comment>
<dbReference type="InterPro" id="IPR008835">
    <property type="entry name" value="Sclerostin/SOSTDC1"/>
</dbReference>
<dbReference type="GeneID" id="108257373"/>
<dbReference type="InterPro" id="IPR006207">
    <property type="entry name" value="Cys_knot_C"/>
</dbReference>
<reference evidence="12" key="1">
    <citation type="journal article" date="2016" name="Nat. Commun.">
        <title>The channel catfish genome sequence provides insights into the evolution of scale formation in teleosts.</title>
        <authorList>
            <person name="Liu Z."/>
            <person name="Liu S."/>
            <person name="Yao J."/>
            <person name="Bao L."/>
            <person name="Zhang J."/>
            <person name="Li Y."/>
            <person name="Jiang C."/>
            <person name="Sun L."/>
            <person name="Wang R."/>
            <person name="Zhang Y."/>
            <person name="Zhou T."/>
            <person name="Zeng Q."/>
            <person name="Fu Q."/>
            <person name="Gao S."/>
            <person name="Li N."/>
            <person name="Koren S."/>
            <person name="Jiang Y."/>
            <person name="Zimin A."/>
            <person name="Xu P."/>
            <person name="Phillippy A.M."/>
            <person name="Geng X."/>
            <person name="Song L."/>
            <person name="Sun F."/>
            <person name="Li C."/>
            <person name="Wang X."/>
            <person name="Chen A."/>
            <person name="Jin Y."/>
            <person name="Yuan Z."/>
            <person name="Yang Y."/>
            <person name="Tan S."/>
            <person name="Peatman E."/>
            <person name="Lu J."/>
            <person name="Qin Z."/>
            <person name="Dunham R."/>
            <person name="Li Z."/>
            <person name="Sonstegard T."/>
            <person name="Feng J."/>
            <person name="Danzmann R.G."/>
            <person name="Schroeder S."/>
            <person name="Scheffler B."/>
            <person name="Duke M.V."/>
            <person name="Ballard L."/>
            <person name="Kucuktas H."/>
            <person name="Kaltenboeck L."/>
            <person name="Liu H."/>
            <person name="Armbruster J."/>
            <person name="Xie Y."/>
            <person name="Kirby M.L."/>
            <person name="Tian Y."/>
            <person name="Flanagan M.E."/>
            <person name="Mu W."/>
            <person name="Waldbieser G.C."/>
        </authorList>
    </citation>
    <scope>NUCLEOTIDE SEQUENCE [LARGE SCALE GENOMIC DNA]</scope>
    <source>
        <strain evidence="12">SDA103</strain>
    </source>
</reference>
<evidence type="ECO:0000256" key="10">
    <source>
        <dbReference type="SAM" id="SignalP"/>
    </source>
</evidence>
<feature type="domain" description="CTCK" evidence="11">
    <location>
        <begin position="72"/>
        <end position="163"/>
    </location>
</feature>
<dbReference type="GO" id="GO:0030514">
    <property type="term" value="P:negative regulation of BMP signaling pathway"/>
    <property type="evidence" value="ECO:0007669"/>
    <property type="project" value="TreeGrafter"/>
</dbReference>
<dbReference type="KEGG" id="ipu:108257373"/>
<keyword evidence="4" id="KW-0879">Wnt signaling pathway</keyword>
<evidence type="ECO:0000256" key="7">
    <source>
        <dbReference type="ARBA" id="ARBA00023180"/>
    </source>
</evidence>
<dbReference type="GO" id="GO:0030178">
    <property type="term" value="P:negative regulation of Wnt signaling pathway"/>
    <property type="evidence" value="ECO:0007669"/>
    <property type="project" value="TreeGrafter"/>
</dbReference>
<accession>A0A2D0PX08</accession>
<dbReference type="PANTHER" id="PTHR14903:SF6">
    <property type="entry name" value="CTCK DOMAIN-CONTAINING PROTEIN"/>
    <property type="match status" value="1"/>
</dbReference>
<proteinExistence type="inferred from homology"/>
<dbReference type="GO" id="GO:0005615">
    <property type="term" value="C:extracellular space"/>
    <property type="evidence" value="ECO:0007669"/>
    <property type="project" value="InterPro"/>
</dbReference>
<evidence type="ECO:0000256" key="9">
    <source>
        <dbReference type="SAM" id="MobiDB-lite"/>
    </source>
</evidence>
<feature type="region of interest" description="Disordered" evidence="9">
    <location>
        <begin position="165"/>
        <end position="189"/>
    </location>
</feature>
<protein>
    <submittedName>
        <fullName evidence="13">Sclerostin domain-containing protein 1b</fullName>
    </submittedName>
</protein>
<evidence type="ECO:0000256" key="2">
    <source>
        <dbReference type="ARBA" id="ARBA00007850"/>
    </source>
</evidence>
<comment type="subcellular location">
    <subcellularLocation>
        <location evidence="1">Secreted</location>
    </subcellularLocation>
</comment>
<keyword evidence="5 10" id="KW-0732">Signal</keyword>
<sequence>MGLNMRGYWLMIFSFALLKSCQGVQNGATELLDGTAASSLQETQASGSVNEARGNRRHAENTAKIEQSQLGCRELRSTKYISDGKCTSLKAVKELVCAGECLPAHLLPNWIGGGYWARRDASEWRCVNEHVRTQRVRLWCRDGSTRTYKVAAVTSCTCKRYTRQHNKSELKSSPQKPTSKKRHAVNAEE</sequence>
<reference evidence="13" key="2">
    <citation type="submission" date="2025-08" db="UniProtKB">
        <authorList>
            <consortium name="RefSeq"/>
        </authorList>
    </citation>
    <scope>IDENTIFICATION</scope>
    <source>
        <tissue evidence="13">Blood</tissue>
    </source>
</reference>
<dbReference type="Pfam" id="PF05463">
    <property type="entry name" value="Sclerostin"/>
    <property type="match status" value="1"/>
</dbReference>
<dbReference type="CTD" id="564783"/>
<dbReference type="RefSeq" id="XP_017310574.1">
    <property type="nucleotide sequence ID" value="XM_017455085.3"/>
</dbReference>
<dbReference type="STRING" id="7998.ENSIPUP00000032180"/>
<gene>
    <name evidence="13" type="primary">sostdc1b</name>
</gene>
<keyword evidence="6" id="KW-1015">Disulfide bond</keyword>
<evidence type="ECO:0000256" key="8">
    <source>
        <dbReference type="PROSITE-ProRule" id="PRU00039"/>
    </source>
</evidence>
<evidence type="ECO:0000313" key="12">
    <source>
        <dbReference type="Proteomes" id="UP000221080"/>
    </source>
</evidence>
<dbReference type="AlphaFoldDB" id="A0A2D0PX08"/>
<keyword evidence="7" id="KW-0325">Glycoprotein</keyword>
<dbReference type="PANTHER" id="PTHR14903">
    <property type="entry name" value="SCLEROSTIN-RELATED"/>
    <property type="match status" value="1"/>
</dbReference>
<feature type="compositionally biased region" description="Basic residues" evidence="9">
    <location>
        <begin position="178"/>
        <end position="189"/>
    </location>
</feature>
<organism evidence="12 13">
    <name type="scientific">Ictalurus punctatus</name>
    <name type="common">Channel catfish</name>
    <name type="synonym">Silurus punctatus</name>
    <dbReference type="NCBI Taxonomy" id="7998"/>
    <lineage>
        <taxon>Eukaryota</taxon>
        <taxon>Metazoa</taxon>
        <taxon>Chordata</taxon>
        <taxon>Craniata</taxon>
        <taxon>Vertebrata</taxon>
        <taxon>Euteleostomi</taxon>
        <taxon>Actinopterygii</taxon>
        <taxon>Neopterygii</taxon>
        <taxon>Teleostei</taxon>
        <taxon>Ostariophysi</taxon>
        <taxon>Siluriformes</taxon>
        <taxon>Ictaluridae</taxon>
        <taxon>Ictalurus</taxon>
    </lineage>
</organism>
<evidence type="ECO:0000256" key="3">
    <source>
        <dbReference type="ARBA" id="ARBA00022525"/>
    </source>
</evidence>
<feature type="chain" id="PRO_5012248871" evidence="10">
    <location>
        <begin position="24"/>
        <end position="189"/>
    </location>
</feature>
<dbReference type="Proteomes" id="UP000221080">
    <property type="component" value="Chromosome 24"/>
</dbReference>
<evidence type="ECO:0000313" key="13">
    <source>
        <dbReference type="RefSeq" id="XP_017310574.1"/>
    </source>
</evidence>
<keyword evidence="12" id="KW-1185">Reference proteome</keyword>
<dbReference type="PROSITE" id="PS01225">
    <property type="entry name" value="CTCK_2"/>
    <property type="match status" value="1"/>
</dbReference>
<evidence type="ECO:0000256" key="6">
    <source>
        <dbReference type="ARBA" id="ARBA00023157"/>
    </source>
</evidence>
<name>A0A2D0PX08_ICTPU</name>
<evidence type="ECO:0000259" key="11">
    <source>
        <dbReference type="PROSITE" id="PS01225"/>
    </source>
</evidence>
<dbReference type="GO" id="GO:0016055">
    <property type="term" value="P:Wnt signaling pathway"/>
    <property type="evidence" value="ECO:0007669"/>
    <property type="project" value="UniProtKB-KW"/>
</dbReference>
<dbReference type="OrthoDB" id="6624188at2759"/>
<evidence type="ECO:0000256" key="5">
    <source>
        <dbReference type="ARBA" id="ARBA00022729"/>
    </source>
</evidence>